<protein>
    <submittedName>
        <fullName evidence="1">Uncharacterized protein</fullName>
    </submittedName>
</protein>
<accession>A0A0B6ZRU0</accession>
<sequence>SDSEWPSSIPPLLARCHSYHKQQHMKSIEFKIFNAEIQSHSLYKVTQLNSRH</sequence>
<reference evidence="1" key="1">
    <citation type="submission" date="2014-12" db="EMBL/GenBank/DDBJ databases">
        <title>Insight into the proteome of Arion vulgaris.</title>
        <authorList>
            <person name="Aradska J."/>
            <person name="Bulat T."/>
            <person name="Smidak R."/>
            <person name="Sarate P."/>
            <person name="Gangsoo J."/>
            <person name="Sialana F."/>
            <person name="Bilban M."/>
            <person name="Lubec G."/>
        </authorList>
    </citation>
    <scope>NUCLEOTIDE SEQUENCE</scope>
    <source>
        <tissue evidence="1">Skin</tissue>
    </source>
</reference>
<feature type="non-terminal residue" evidence="1">
    <location>
        <position position="1"/>
    </location>
</feature>
<dbReference type="AlphaFoldDB" id="A0A0B6ZRU0"/>
<evidence type="ECO:0000313" key="1">
    <source>
        <dbReference type="EMBL" id="CEK71369.1"/>
    </source>
</evidence>
<organism evidence="1">
    <name type="scientific">Arion vulgaris</name>
    <dbReference type="NCBI Taxonomy" id="1028688"/>
    <lineage>
        <taxon>Eukaryota</taxon>
        <taxon>Metazoa</taxon>
        <taxon>Spiralia</taxon>
        <taxon>Lophotrochozoa</taxon>
        <taxon>Mollusca</taxon>
        <taxon>Gastropoda</taxon>
        <taxon>Heterobranchia</taxon>
        <taxon>Euthyneura</taxon>
        <taxon>Panpulmonata</taxon>
        <taxon>Eupulmonata</taxon>
        <taxon>Stylommatophora</taxon>
        <taxon>Helicina</taxon>
        <taxon>Arionoidea</taxon>
        <taxon>Arionidae</taxon>
        <taxon>Arion</taxon>
    </lineage>
</organism>
<gene>
    <name evidence="1" type="primary">ORF78072</name>
</gene>
<name>A0A0B6ZRU0_9EUPU</name>
<proteinExistence type="predicted"/>
<dbReference type="EMBL" id="HACG01024504">
    <property type="protein sequence ID" value="CEK71369.1"/>
    <property type="molecule type" value="Transcribed_RNA"/>
</dbReference>